<dbReference type="OrthoDB" id="442680at2759"/>
<proteinExistence type="inferred from homology"/>
<dbReference type="GO" id="GO:0071421">
    <property type="term" value="P:manganese ion transmembrane transport"/>
    <property type="evidence" value="ECO:0000318"/>
    <property type="project" value="GO_Central"/>
</dbReference>
<dbReference type="GO" id="GO:0032468">
    <property type="term" value="P:Golgi calcium ion homeostasis"/>
    <property type="evidence" value="ECO:0000318"/>
    <property type="project" value="GO_Central"/>
</dbReference>
<evidence type="ECO:0000256" key="2">
    <source>
        <dbReference type="ARBA" id="ARBA00009190"/>
    </source>
</evidence>
<sequence>MDRNDNSTPTVPYTTEPSMIEQSFLNGALSSLTMIVTSELLDKSFFIAVVMAMRYPRMFVYCGVMSALSVMTVLSATAGLLTAFIPRRITVYASSALMLLFGLKIHTSVRSLLKIVAETFTLTFVAEWGDRSQLATVMLAATDNFLGVIIGGVAGHAVCSGAAVLGGRCIANHVSVRIVTVIGGFVFLIFAVLSIVMYNINPSA</sequence>
<dbReference type="Proteomes" id="UP000005239">
    <property type="component" value="Unassembled WGS sequence"/>
</dbReference>
<evidence type="ECO:0000256" key="5">
    <source>
        <dbReference type="ARBA" id="ARBA00023136"/>
    </source>
</evidence>
<comment type="subcellular location">
    <subcellularLocation>
        <location evidence="1 6">Membrane</location>
        <topology evidence="1 6">Multi-pass membrane protein</topology>
    </subcellularLocation>
</comment>
<dbReference type="AlphaFoldDB" id="A0A2A6CLG1"/>
<dbReference type="GO" id="GO:0015085">
    <property type="term" value="F:calcium ion transmembrane transporter activity"/>
    <property type="evidence" value="ECO:0000318"/>
    <property type="project" value="GO_Central"/>
</dbReference>
<dbReference type="GO" id="GO:0016020">
    <property type="term" value="C:membrane"/>
    <property type="evidence" value="ECO:0007669"/>
    <property type="project" value="UniProtKB-SubCell"/>
</dbReference>
<dbReference type="PANTHER" id="PTHR12608">
    <property type="entry name" value="TRANSMEMBRANE PROTEIN HTP-1 RELATED"/>
    <property type="match status" value="1"/>
</dbReference>
<evidence type="ECO:0000256" key="3">
    <source>
        <dbReference type="ARBA" id="ARBA00022692"/>
    </source>
</evidence>
<keyword evidence="8" id="KW-1185">Reference proteome</keyword>
<organism evidence="7 8">
    <name type="scientific">Pristionchus pacificus</name>
    <name type="common">Parasitic nematode worm</name>
    <dbReference type="NCBI Taxonomy" id="54126"/>
    <lineage>
        <taxon>Eukaryota</taxon>
        <taxon>Metazoa</taxon>
        <taxon>Ecdysozoa</taxon>
        <taxon>Nematoda</taxon>
        <taxon>Chromadorea</taxon>
        <taxon>Rhabditida</taxon>
        <taxon>Rhabditina</taxon>
        <taxon>Diplogasteromorpha</taxon>
        <taxon>Diplogasteroidea</taxon>
        <taxon>Neodiplogasteridae</taxon>
        <taxon>Pristionchus</taxon>
    </lineage>
</organism>
<dbReference type="InterPro" id="IPR001727">
    <property type="entry name" value="GDT1-like"/>
</dbReference>
<reference evidence="8" key="1">
    <citation type="journal article" date="2008" name="Nat. Genet.">
        <title>The Pristionchus pacificus genome provides a unique perspective on nematode lifestyle and parasitism.</title>
        <authorList>
            <person name="Dieterich C."/>
            <person name="Clifton S.W."/>
            <person name="Schuster L.N."/>
            <person name="Chinwalla A."/>
            <person name="Delehaunty K."/>
            <person name="Dinkelacker I."/>
            <person name="Fulton L."/>
            <person name="Fulton R."/>
            <person name="Godfrey J."/>
            <person name="Minx P."/>
            <person name="Mitreva M."/>
            <person name="Roeseler W."/>
            <person name="Tian H."/>
            <person name="Witte H."/>
            <person name="Yang S.P."/>
            <person name="Wilson R.K."/>
            <person name="Sommer R.J."/>
        </authorList>
    </citation>
    <scope>NUCLEOTIDE SEQUENCE [LARGE SCALE GENOMIC DNA]</scope>
    <source>
        <strain evidence="8">PS312</strain>
    </source>
</reference>
<protein>
    <recommendedName>
        <fullName evidence="6">GDT1 family protein</fullName>
    </recommendedName>
</protein>
<dbReference type="EnsemblMetazoa" id="PPA29822.1">
    <property type="protein sequence ID" value="PPA29822.1"/>
    <property type="gene ID" value="WBGene00202691"/>
</dbReference>
<comment type="similarity">
    <text evidence="2 6">Belongs to the GDT1 family.</text>
</comment>
<keyword evidence="5 6" id="KW-0472">Membrane</keyword>
<dbReference type="GO" id="GO:0070588">
    <property type="term" value="P:calcium ion transmembrane transport"/>
    <property type="evidence" value="ECO:0000318"/>
    <property type="project" value="GO_Central"/>
</dbReference>
<name>A0A2A6CLG1_PRIPA</name>
<dbReference type="Pfam" id="PF01169">
    <property type="entry name" value="GDT1"/>
    <property type="match status" value="2"/>
</dbReference>
<gene>
    <name evidence="7" type="primary">WBGene00202691</name>
</gene>
<keyword evidence="3 6" id="KW-0812">Transmembrane</keyword>
<evidence type="ECO:0000313" key="8">
    <source>
        <dbReference type="Proteomes" id="UP000005239"/>
    </source>
</evidence>
<comment type="caution">
    <text evidence="6">Lacks conserved residue(s) required for the propagation of feature annotation.</text>
</comment>
<accession>A0A2A6CLG1</accession>
<dbReference type="GO" id="GO:0005794">
    <property type="term" value="C:Golgi apparatus"/>
    <property type="evidence" value="ECO:0000318"/>
    <property type="project" value="GO_Central"/>
</dbReference>
<reference evidence="7" key="2">
    <citation type="submission" date="2022-06" db="UniProtKB">
        <authorList>
            <consortium name="EnsemblMetazoa"/>
        </authorList>
    </citation>
    <scope>IDENTIFICATION</scope>
    <source>
        <strain evidence="7">PS312</strain>
    </source>
</reference>
<evidence type="ECO:0000256" key="6">
    <source>
        <dbReference type="RuleBase" id="RU365102"/>
    </source>
</evidence>
<evidence type="ECO:0000256" key="4">
    <source>
        <dbReference type="ARBA" id="ARBA00022989"/>
    </source>
</evidence>
<feature type="transmembrane region" description="Helical" evidence="6">
    <location>
        <begin position="145"/>
        <end position="166"/>
    </location>
</feature>
<dbReference type="GO" id="GO:0005384">
    <property type="term" value="F:manganese ion transmembrane transporter activity"/>
    <property type="evidence" value="ECO:0000318"/>
    <property type="project" value="GO_Central"/>
</dbReference>
<feature type="transmembrane region" description="Helical" evidence="6">
    <location>
        <begin position="58"/>
        <end position="82"/>
    </location>
</feature>
<dbReference type="PANTHER" id="PTHR12608:SF1">
    <property type="entry name" value="TRANSMEMBRANE PROTEIN 165"/>
    <property type="match status" value="1"/>
</dbReference>
<accession>A0A8R1UHN3</accession>
<keyword evidence="4 6" id="KW-1133">Transmembrane helix</keyword>
<evidence type="ECO:0000313" key="7">
    <source>
        <dbReference type="EnsemblMetazoa" id="PPA29822.1"/>
    </source>
</evidence>
<evidence type="ECO:0000256" key="1">
    <source>
        <dbReference type="ARBA" id="ARBA00004141"/>
    </source>
</evidence>
<dbReference type="GO" id="GO:0032472">
    <property type="term" value="P:Golgi calcium ion transport"/>
    <property type="evidence" value="ECO:0000318"/>
    <property type="project" value="GO_Central"/>
</dbReference>
<feature type="transmembrane region" description="Helical" evidence="6">
    <location>
        <begin position="178"/>
        <end position="200"/>
    </location>
</feature>